<gene>
    <name evidence="1" type="ORF">DEBURN_LOCUS4476</name>
</gene>
<dbReference type="Proteomes" id="UP000789706">
    <property type="component" value="Unassembled WGS sequence"/>
</dbReference>
<proteinExistence type="predicted"/>
<dbReference type="EMBL" id="CAJVPK010000342">
    <property type="protein sequence ID" value="CAG8497044.1"/>
    <property type="molecule type" value="Genomic_DNA"/>
</dbReference>
<evidence type="ECO:0000313" key="2">
    <source>
        <dbReference type="Proteomes" id="UP000789706"/>
    </source>
</evidence>
<dbReference type="AlphaFoldDB" id="A0A9N8ZIP9"/>
<name>A0A9N8ZIP9_9GLOM</name>
<feature type="non-terminal residue" evidence="1">
    <location>
        <position position="1"/>
    </location>
</feature>
<organism evidence="1 2">
    <name type="scientific">Diversispora eburnea</name>
    <dbReference type="NCBI Taxonomy" id="1213867"/>
    <lineage>
        <taxon>Eukaryota</taxon>
        <taxon>Fungi</taxon>
        <taxon>Fungi incertae sedis</taxon>
        <taxon>Mucoromycota</taxon>
        <taxon>Glomeromycotina</taxon>
        <taxon>Glomeromycetes</taxon>
        <taxon>Diversisporales</taxon>
        <taxon>Diversisporaceae</taxon>
        <taxon>Diversispora</taxon>
    </lineage>
</organism>
<reference evidence="1" key="1">
    <citation type="submission" date="2021-06" db="EMBL/GenBank/DDBJ databases">
        <authorList>
            <person name="Kallberg Y."/>
            <person name="Tangrot J."/>
            <person name="Rosling A."/>
        </authorList>
    </citation>
    <scope>NUCLEOTIDE SEQUENCE</scope>
    <source>
        <strain evidence="1">AZ414A</strain>
    </source>
</reference>
<dbReference type="OrthoDB" id="2426575at2759"/>
<keyword evidence="2" id="KW-1185">Reference proteome</keyword>
<sequence length="357" mass="42488">MDPEKFVNLLLDRIETKANFPSYYSNFHLYLKPWSFNSYYDVLFAYILSDKIAPNGDLMFNGTFLTHLLIKRLGNSINHKAYTPILRFFNELEPQSNIFPLRPCILMLIIQIFHESRVFGHIMQWILSFISEEATWLLLQEDNQENDSSKSENISSFLSEQFSKLSRTLMYDNLELSKIIEGFSKFTNIKWKIRFTEEEIIVDLKFRGCQNILEYIIIHPSEHRSLVNEIRKLLEPDDFINFRPIFILFKIYHFEFPHQIEPLINQLRISQLLTYKEIKLMAMDSFLEKLIHNDITVIYLDHLEVLKLELKKCLELKQLIEIAELVVNVPFRFMTRILLALTFIHQFCIKSINNSSK</sequence>
<accession>A0A9N8ZIP9</accession>
<protein>
    <submittedName>
        <fullName evidence="1">7560_t:CDS:1</fullName>
    </submittedName>
</protein>
<evidence type="ECO:0000313" key="1">
    <source>
        <dbReference type="EMBL" id="CAG8497044.1"/>
    </source>
</evidence>
<comment type="caution">
    <text evidence="1">The sequence shown here is derived from an EMBL/GenBank/DDBJ whole genome shotgun (WGS) entry which is preliminary data.</text>
</comment>